<dbReference type="Proteomes" id="UP000230002">
    <property type="component" value="Unassembled WGS sequence"/>
</dbReference>
<dbReference type="EMBL" id="AYKW01000034">
    <property type="protein sequence ID" value="PIL27268.1"/>
    <property type="molecule type" value="Genomic_DNA"/>
</dbReference>
<dbReference type="PANTHER" id="PTHR47381:SF3">
    <property type="entry name" value="ALPHA_BETA-HYDROLASES SUPERFAMILY PROTEIN"/>
    <property type="match status" value="1"/>
</dbReference>
<dbReference type="Gene3D" id="3.40.50.1820">
    <property type="entry name" value="alpha/beta hydrolase"/>
    <property type="match status" value="1"/>
</dbReference>
<name>A0A2G8S138_9APHY</name>
<proteinExistence type="predicted"/>
<gene>
    <name evidence="2" type="ORF">GSI_10415</name>
</gene>
<accession>A0A2G8S138</accession>
<keyword evidence="3" id="KW-1185">Reference proteome</keyword>
<evidence type="ECO:0000256" key="1">
    <source>
        <dbReference type="SAM" id="MobiDB-lite"/>
    </source>
</evidence>
<organism evidence="2 3">
    <name type="scientific">Ganoderma sinense ZZ0214-1</name>
    <dbReference type="NCBI Taxonomy" id="1077348"/>
    <lineage>
        <taxon>Eukaryota</taxon>
        <taxon>Fungi</taxon>
        <taxon>Dikarya</taxon>
        <taxon>Basidiomycota</taxon>
        <taxon>Agaricomycotina</taxon>
        <taxon>Agaricomycetes</taxon>
        <taxon>Polyporales</taxon>
        <taxon>Polyporaceae</taxon>
        <taxon>Ganoderma</taxon>
    </lineage>
</organism>
<feature type="region of interest" description="Disordered" evidence="1">
    <location>
        <begin position="1"/>
        <end position="36"/>
    </location>
</feature>
<protein>
    <recommendedName>
        <fullName evidence="4">Peptidase S9 prolyl oligopeptidase catalytic domain-containing protein</fullName>
    </recommendedName>
</protein>
<reference evidence="2 3" key="1">
    <citation type="journal article" date="2015" name="Sci. Rep.">
        <title>Chromosome-level genome map provides insights into diverse defense mechanisms in the medicinal fungus Ganoderma sinense.</title>
        <authorList>
            <person name="Zhu Y."/>
            <person name="Xu J."/>
            <person name="Sun C."/>
            <person name="Zhou S."/>
            <person name="Xu H."/>
            <person name="Nelson D.R."/>
            <person name="Qian J."/>
            <person name="Song J."/>
            <person name="Luo H."/>
            <person name="Xiang L."/>
            <person name="Li Y."/>
            <person name="Xu Z."/>
            <person name="Ji A."/>
            <person name="Wang L."/>
            <person name="Lu S."/>
            <person name="Hayward A."/>
            <person name="Sun W."/>
            <person name="Li X."/>
            <person name="Schwartz D.C."/>
            <person name="Wang Y."/>
            <person name="Chen S."/>
        </authorList>
    </citation>
    <scope>NUCLEOTIDE SEQUENCE [LARGE SCALE GENOMIC DNA]</scope>
    <source>
        <strain evidence="2 3">ZZ0214-1</strain>
    </source>
</reference>
<dbReference type="AlphaFoldDB" id="A0A2G8S138"/>
<evidence type="ECO:0000313" key="3">
    <source>
        <dbReference type="Proteomes" id="UP000230002"/>
    </source>
</evidence>
<evidence type="ECO:0000313" key="2">
    <source>
        <dbReference type="EMBL" id="PIL27268.1"/>
    </source>
</evidence>
<evidence type="ECO:0008006" key="4">
    <source>
        <dbReference type="Google" id="ProtNLM"/>
    </source>
</evidence>
<dbReference type="InterPro" id="IPR029058">
    <property type="entry name" value="AB_hydrolase_fold"/>
</dbReference>
<dbReference type="OrthoDB" id="2152248at2759"/>
<dbReference type="STRING" id="1077348.A0A2G8S138"/>
<dbReference type="PANTHER" id="PTHR47381">
    <property type="entry name" value="ALPHA/BETA-HYDROLASES SUPERFAMILY PROTEIN"/>
    <property type="match status" value="1"/>
</dbReference>
<dbReference type="SUPFAM" id="SSF53474">
    <property type="entry name" value="alpha/beta-Hydrolases"/>
    <property type="match status" value="1"/>
</dbReference>
<comment type="caution">
    <text evidence="2">The sequence shown here is derived from an EMBL/GenBank/DDBJ whole genome shotgun (WGS) entry which is preliminary data.</text>
</comment>
<sequence length="331" mass="35961">MAAGTQAAPTCAMPLSENDGGGATENSKLGKGSKKPHKKTIVVAGLPVNVFSDPEIGGRAEVNANAGVVVMFLLHGRTGSARRMETYVTDIFEEIRARRAAYLGAQSGVQDLLIVTIDQRNHGKRMVDERANMGWSTDPAKNNERHAIDMYAIQTGTAQDVSFLIDFLPSYLFPRGERMISQWVCAGRSLGGHSTWIVLRNDPRVKIGIPIIGCLDYLTLISKRGKAHKLPFGPPHIPDSLVQVIKRADPVAAPYTASDDSNPFLGKKILVLSGQEDKTVPWSVAKDFVEGLNVGEQGVKEVMVEPGIGHDFSPVMVREAARFVWEHALIA</sequence>